<comment type="subcellular location">
    <subcellularLocation>
        <location evidence="1">Nucleus</location>
    </subcellularLocation>
</comment>
<sequence length="504" mass="57175">MKAGGRVSRGVLAFDINYAITPSIRFAEFVIAKNSKRKHDNVKLTQSKLLDSMQEIHEETDFIKTVEHNKINGSVKKPKKKELVIPLISKNRWRIPGTANDGKAENLEPSELDKQAENEILQETLKAVDGWENRGNGVPSNIDIPLFMQNRVPSGFETDEKVDVTLRADQSTLDDYEAIPVEAYGMAMLRGMGWKASEGIGLSRKGVAAPMEVKLRPKGLGLGADRTVLENAAKALTKPKDGEEELKVVVGANVQLLSGKHQGLYGQVLSMDANTGRALVRMAVGSNEIEISELFLKPVTVKEYRDSARVLNKEKYDEYKTKQEKERSEKEKRDHDSRKKRKHSRSPRHGSRRRSSSRERREIRDDKKDSRSKKPSKSSDVKREPWLHPLLRVRCVDSSFKDGQFYKQKMVVVDVVSKNHCICKTESGRLLENISISKLETVIPRSDPAYVMVVKGKRKGQVCEVIERDKERYTATVQILPDRDEVFQLDYDDICEYTGDVRNL</sequence>
<organism evidence="7 8">
    <name type="scientific">Daphnia magna</name>
    <dbReference type="NCBI Taxonomy" id="35525"/>
    <lineage>
        <taxon>Eukaryota</taxon>
        <taxon>Metazoa</taxon>
        <taxon>Ecdysozoa</taxon>
        <taxon>Arthropoda</taxon>
        <taxon>Crustacea</taxon>
        <taxon>Branchiopoda</taxon>
        <taxon>Diplostraca</taxon>
        <taxon>Cladocera</taxon>
        <taxon>Anomopoda</taxon>
        <taxon>Daphniidae</taxon>
        <taxon>Daphnia</taxon>
    </lineage>
</organism>
<dbReference type="CDD" id="cd13152">
    <property type="entry name" value="KOW_GPKOW_A"/>
    <property type="match status" value="1"/>
</dbReference>
<evidence type="ECO:0000256" key="2">
    <source>
        <dbReference type="ARBA" id="ARBA00010966"/>
    </source>
</evidence>
<feature type="domain" description="G-patch" evidence="6">
    <location>
        <begin position="181"/>
        <end position="227"/>
    </location>
</feature>
<dbReference type="STRING" id="35525.A0A162RVQ0"/>
<protein>
    <submittedName>
        <fullName evidence="7">G patch domain and KOW motifs-containing protein</fullName>
    </submittedName>
</protein>
<dbReference type="AlphaFoldDB" id="A0A162RVQ0"/>
<dbReference type="OrthoDB" id="5577072at2759"/>
<dbReference type="EMBL" id="LRGB01000115">
    <property type="protein sequence ID" value="KZS20819.1"/>
    <property type="molecule type" value="Genomic_DNA"/>
</dbReference>
<dbReference type="InterPro" id="IPR041994">
    <property type="entry name" value="GPKOW_KOW2"/>
</dbReference>
<dbReference type="GO" id="GO:0003676">
    <property type="term" value="F:nucleic acid binding"/>
    <property type="evidence" value="ECO:0007669"/>
    <property type="project" value="InterPro"/>
</dbReference>
<dbReference type="Proteomes" id="UP000076858">
    <property type="component" value="Unassembled WGS sequence"/>
</dbReference>
<feature type="compositionally biased region" description="Basic and acidic residues" evidence="5">
    <location>
        <begin position="356"/>
        <end position="369"/>
    </location>
</feature>
<dbReference type="InterPro" id="IPR000467">
    <property type="entry name" value="G_patch_dom"/>
</dbReference>
<dbReference type="Pfam" id="PF12656">
    <property type="entry name" value="G-patch_2"/>
    <property type="match status" value="1"/>
</dbReference>
<dbReference type="SMART" id="SM00739">
    <property type="entry name" value="KOW"/>
    <property type="match status" value="2"/>
</dbReference>
<dbReference type="PROSITE" id="PS50174">
    <property type="entry name" value="G_PATCH"/>
    <property type="match status" value="1"/>
</dbReference>
<feature type="compositionally biased region" description="Basic residues" evidence="5">
    <location>
        <begin position="338"/>
        <end position="355"/>
    </location>
</feature>
<reference evidence="7 8" key="1">
    <citation type="submission" date="2016-03" db="EMBL/GenBank/DDBJ databases">
        <title>EvidentialGene: Evidence-directed Construction of Genes on Genomes.</title>
        <authorList>
            <person name="Gilbert D.G."/>
            <person name="Choi J.-H."/>
            <person name="Mockaitis K."/>
            <person name="Colbourne J."/>
            <person name="Pfrender M."/>
        </authorList>
    </citation>
    <scope>NUCLEOTIDE SEQUENCE [LARGE SCALE GENOMIC DNA]</scope>
    <source>
        <strain evidence="7 8">Xinb3</strain>
        <tissue evidence="7">Complete organism</tissue>
    </source>
</reference>
<evidence type="ECO:0000256" key="1">
    <source>
        <dbReference type="ARBA" id="ARBA00004123"/>
    </source>
</evidence>
<evidence type="ECO:0000313" key="7">
    <source>
        <dbReference type="EMBL" id="KZS20819.1"/>
    </source>
</evidence>
<evidence type="ECO:0000313" key="8">
    <source>
        <dbReference type="Proteomes" id="UP000076858"/>
    </source>
</evidence>
<keyword evidence="4" id="KW-0539">Nucleus</keyword>
<proteinExistence type="inferred from homology"/>
<accession>A0A162RVQ0</accession>
<evidence type="ECO:0000256" key="4">
    <source>
        <dbReference type="ARBA" id="ARBA00023242"/>
    </source>
</evidence>
<feature type="compositionally biased region" description="Basic and acidic residues" evidence="5">
    <location>
        <begin position="319"/>
        <end position="337"/>
    </location>
</feature>
<dbReference type="InterPro" id="IPR045166">
    <property type="entry name" value="Spp2-like"/>
</dbReference>
<name>A0A162RVQ0_9CRUS</name>
<dbReference type="InterPro" id="IPR041993">
    <property type="entry name" value="GPKOW_KOW1"/>
</dbReference>
<dbReference type="InterPro" id="IPR026822">
    <property type="entry name" value="Spp2/MOS2_G-patch"/>
</dbReference>
<keyword evidence="3" id="KW-0677">Repeat</keyword>
<dbReference type="PANTHER" id="PTHR15818">
    <property type="entry name" value="G PATCH AND KOW-CONTAINING"/>
    <property type="match status" value="1"/>
</dbReference>
<evidence type="ECO:0000256" key="3">
    <source>
        <dbReference type="ARBA" id="ARBA00022737"/>
    </source>
</evidence>
<dbReference type="Gene3D" id="2.30.30.140">
    <property type="match status" value="1"/>
</dbReference>
<dbReference type="GO" id="GO:0005681">
    <property type="term" value="C:spliceosomal complex"/>
    <property type="evidence" value="ECO:0007669"/>
    <property type="project" value="TreeGrafter"/>
</dbReference>
<keyword evidence="8" id="KW-1185">Reference proteome</keyword>
<comment type="similarity">
    <text evidence="2">Belongs to the MOS2 family.</text>
</comment>
<dbReference type="SMART" id="SM00443">
    <property type="entry name" value="G_patch"/>
    <property type="match status" value="1"/>
</dbReference>
<dbReference type="Pfam" id="PF25088">
    <property type="entry name" value="GPKOW_C"/>
    <property type="match status" value="1"/>
</dbReference>
<dbReference type="InterPro" id="IPR005824">
    <property type="entry name" value="KOW"/>
</dbReference>
<evidence type="ECO:0000259" key="6">
    <source>
        <dbReference type="PROSITE" id="PS50174"/>
    </source>
</evidence>
<dbReference type="PANTHER" id="PTHR15818:SF2">
    <property type="entry name" value="G-PATCH DOMAIN AND KOW MOTIFS-CONTAINING PROTEIN"/>
    <property type="match status" value="1"/>
</dbReference>
<dbReference type="InterPro" id="IPR014722">
    <property type="entry name" value="Rib_uL2_dom2"/>
</dbReference>
<dbReference type="GO" id="GO:0000398">
    <property type="term" value="P:mRNA splicing, via spliceosome"/>
    <property type="evidence" value="ECO:0007669"/>
    <property type="project" value="InterPro"/>
</dbReference>
<dbReference type="CDD" id="cd13153">
    <property type="entry name" value="KOW_GPKOW_B"/>
    <property type="match status" value="1"/>
</dbReference>
<comment type="caution">
    <text evidence="7">The sequence shown here is derived from an EMBL/GenBank/DDBJ whole genome shotgun (WGS) entry which is preliminary data.</text>
</comment>
<gene>
    <name evidence="7" type="ORF">APZ42_012475</name>
</gene>
<evidence type="ECO:0000256" key="5">
    <source>
        <dbReference type="SAM" id="MobiDB-lite"/>
    </source>
</evidence>
<dbReference type="Gene3D" id="2.30.30.30">
    <property type="match status" value="1"/>
</dbReference>
<feature type="region of interest" description="Disordered" evidence="5">
    <location>
        <begin position="319"/>
        <end position="383"/>
    </location>
</feature>